<dbReference type="AlphaFoldDB" id="A0A2S3UQQ0"/>
<keyword evidence="1" id="KW-0472">Membrane</keyword>
<accession>A0A2S3UQQ0</accession>
<feature type="transmembrane region" description="Helical" evidence="1">
    <location>
        <begin position="88"/>
        <end position="111"/>
    </location>
</feature>
<feature type="transmembrane region" description="Helical" evidence="1">
    <location>
        <begin position="37"/>
        <end position="62"/>
    </location>
</feature>
<sequence length="142" mass="15666">MSIQYLPHVAALAERSDFEVPPPKEPQPGFFRRVRRVVVVAGLFLGLTFAIAVVFFIPVLVFNLGRIEALEFAGELIPASVFAEQLVALFWGTFILALTFTCLVAGTRLCVPDSIVRPVQQSPIQDSSLHLMSVLRLIGSER</sequence>
<organism evidence="2 3">
    <name type="scientific">Roseibium marinum</name>
    <dbReference type="NCBI Taxonomy" id="281252"/>
    <lineage>
        <taxon>Bacteria</taxon>
        <taxon>Pseudomonadati</taxon>
        <taxon>Pseudomonadota</taxon>
        <taxon>Alphaproteobacteria</taxon>
        <taxon>Hyphomicrobiales</taxon>
        <taxon>Stappiaceae</taxon>
        <taxon>Roseibium</taxon>
    </lineage>
</organism>
<gene>
    <name evidence="2" type="ORF">CLV41_108244</name>
</gene>
<protein>
    <submittedName>
        <fullName evidence="2">Uncharacterized protein</fullName>
    </submittedName>
</protein>
<evidence type="ECO:0000313" key="3">
    <source>
        <dbReference type="Proteomes" id="UP000236959"/>
    </source>
</evidence>
<comment type="caution">
    <text evidence="2">The sequence shown here is derived from an EMBL/GenBank/DDBJ whole genome shotgun (WGS) entry which is preliminary data.</text>
</comment>
<evidence type="ECO:0000313" key="2">
    <source>
        <dbReference type="EMBL" id="POF29819.1"/>
    </source>
</evidence>
<evidence type="ECO:0000256" key="1">
    <source>
        <dbReference type="SAM" id="Phobius"/>
    </source>
</evidence>
<keyword evidence="3" id="KW-1185">Reference proteome</keyword>
<keyword evidence="1" id="KW-0812">Transmembrane</keyword>
<keyword evidence="1" id="KW-1133">Transmembrane helix</keyword>
<dbReference type="Proteomes" id="UP000236959">
    <property type="component" value="Unassembled WGS sequence"/>
</dbReference>
<name>A0A2S3UQQ0_9HYPH</name>
<dbReference type="RefSeq" id="WP_103223864.1">
    <property type="nucleotide sequence ID" value="NZ_PPCN01000008.1"/>
</dbReference>
<proteinExistence type="predicted"/>
<dbReference type="EMBL" id="PPCN01000008">
    <property type="protein sequence ID" value="POF29819.1"/>
    <property type="molecule type" value="Genomic_DNA"/>
</dbReference>
<dbReference type="OrthoDB" id="7677831at2"/>
<reference evidence="2 3" key="1">
    <citation type="submission" date="2018-01" db="EMBL/GenBank/DDBJ databases">
        <title>Genomic Encyclopedia of Archaeal and Bacterial Type Strains, Phase II (KMG-II): from individual species to whole genera.</title>
        <authorList>
            <person name="Goeker M."/>
        </authorList>
    </citation>
    <scope>NUCLEOTIDE SEQUENCE [LARGE SCALE GENOMIC DNA]</scope>
    <source>
        <strain evidence="2 3">DSM 17023</strain>
    </source>
</reference>